<dbReference type="AlphaFoldDB" id="A0A561TBF6"/>
<dbReference type="GO" id="GO:0046872">
    <property type="term" value="F:metal ion binding"/>
    <property type="evidence" value="ECO:0007669"/>
    <property type="project" value="InterPro"/>
</dbReference>
<comment type="caution">
    <text evidence="7">The sequence shown here is derived from an EMBL/GenBank/DDBJ whole genome shotgun (WGS) entry which is preliminary data.</text>
</comment>
<evidence type="ECO:0000256" key="2">
    <source>
        <dbReference type="ARBA" id="ARBA00022741"/>
    </source>
</evidence>
<name>A0A561TBF6_9ACTN</name>
<dbReference type="Gene3D" id="3.30.470.20">
    <property type="entry name" value="ATP-grasp fold, B domain"/>
    <property type="match status" value="1"/>
</dbReference>
<sequence length="478" mass="51526">MSHLTPTPPSYDTFTPTPYATPYENPGPTPDDRAAPAGAAPLFLIVDYNLSRIDEVRHLAERARARHGARVVLIRAEPGDTDRAVADEVIDLDPLRPDFAVMGEKLLTARRDRIRAGIVFSDNAVHSGADLLHRLGVPVDAPHLAEGAFSKYHYRLAESLASELLRAQGVMTPAFTRIASLDQLRRFAAEHPAGFVVKPSAEGNNRGVVAVRPGDDLTAAFAEVLPYLDGGVICEELIPHAREFSFDGLGDLEFLTEKVSATGRYPVEIAQVLPAALAPHEEATLKRAGRLANLLVGQCHGPFHNEIKLSDDGREAAVVEPNRRPAGMRIWALARWVYGIDLHHLWVDTAFGGTALPDRLTPGCEAATVMLGVSHDVSFSPADVPPGADPFADAVAATAAHLGLGEGELTVTEFSWLAPGRRELHAVARDNADFAAQGCVVLRSPRTGIRPVVHALREAWTHALDRVLAVPAPARKAR</sequence>
<organism evidence="7 8">
    <name type="scientific">Streptomyces capillispiralis</name>
    <dbReference type="NCBI Taxonomy" id="68182"/>
    <lineage>
        <taxon>Bacteria</taxon>
        <taxon>Bacillati</taxon>
        <taxon>Actinomycetota</taxon>
        <taxon>Actinomycetes</taxon>
        <taxon>Kitasatosporales</taxon>
        <taxon>Streptomycetaceae</taxon>
        <taxon>Streptomyces</taxon>
    </lineage>
</organism>
<feature type="region of interest" description="Disordered" evidence="5">
    <location>
        <begin position="1"/>
        <end position="35"/>
    </location>
</feature>
<protein>
    <recommendedName>
        <fullName evidence="6">ATP-grasp domain-containing protein</fullName>
    </recommendedName>
</protein>
<dbReference type="Gene3D" id="3.30.1490.20">
    <property type="entry name" value="ATP-grasp fold, A domain"/>
    <property type="match status" value="1"/>
</dbReference>
<dbReference type="SUPFAM" id="SSF56059">
    <property type="entry name" value="Glutathione synthetase ATP-binding domain-like"/>
    <property type="match status" value="1"/>
</dbReference>
<proteinExistence type="predicted"/>
<evidence type="ECO:0000313" key="7">
    <source>
        <dbReference type="EMBL" id="TWF84448.1"/>
    </source>
</evidence>
<evidence type="ECO:0000256" key="1">
    <source>
        <dbReference type="ARBA" id="ARBA00022598"/>
    </source>
</evidence>
<keyword evidence="1" id="KW-0436">Ligase</keyword>
<evidence type="ECO:0000256" key="3">
    <source>
        <dbReference type="ARBA" id="ARBA00022840"/>
    </source>
</evidence>
<dbReference type="InterPro" id="IPR052032">
    <property type="entry name" value="ATP-dep_AA_Ligase"/>
</dbReference>
<dbReference type="InterPro" id="IPR011761">
    <property type="entry name" value="ATP-grasp"/>
</dbReference>
<evidence type="ECO:0000256" key="5">
    <source>
        <dbReference type="SAM" id="MobiDB-lite"/>
    </source>
</evidence>
<dbReference type="InterPro" id="IPR013815">
    <property type="entry name" value="ATP_grasp_subdomain_1"/>
</dbReference>
<dbReference type="PANTHER" id="PTHR43585">
    <property type="entry name" value="FUMIPYRROLE BIOSYNTHESIS PROTEIN C"/>
    <property type="match status" value="1"/>
</dbReference>
<dbReference type="PROSITE" id="PS50975">
    <property type="entry name" value="ATP_GRASP"/>
    <property type="match status" value="1"/>
</dbReference>
<dbReference type="PANTHER" id="PTHR43585:SF2">
    <property type="entry name" value="ATP-GRASP ENZYME FSQD"/>
    <property type="match status" value="1"/>
</dbReference>
<dbReference type="RefSeq" id="WP_229923950.1">
    <property type="nucleotide sequence ID" value="NZ_BNCE01000005.1"/>
</dbReference>
<evidence type="ECO:0000256" key="4">
    <source>
        <dbReference type="PROSITE-ProRule" id="PRU00409"/>
    </source>
</evidence>
<accession>A0A561TBF6</accession>
<dbReference type="EMBL" id="VIWV01000001">
    <property type="protein sequence ID" value="TWF84448.1"/>
    <property type="molecule type" value="Genomic_DNA"/>
</dbReference>
<evidence type="ECO:0000259" key="6">
    <source>
        <dbReference type="PROSITE" id="PS50975"/>
    </source>
</evidence>
<reference evidence="7 8" key="1">
    <citation type="submission" date="2019-06" db="EMBL/GenBank/DDBJ databases">
        <title>Sequencing the genomes of 1000 actinobacteria strains.</title>
        <authorList>
            <person name="Klenk H.-P."/>
        </authorList>
    </citation>
    <scope>NUCLEOTIDE SEQUENCE [LARGE SCALE GENOMIC DNA]</scope>
    <source>
        <strain evidence="7 8">DSM 41695</strain>
    </source>
</reference>
<keyword evidence="3 4" id="KW-0067">ATP-binding</keyword>
<evidence type="ECO:0000313" key="8">
    <source>
        <dbReference type="Proteomes" id="UP000316603"/>
    </source>
</evidence>
<dbReference type="Proteomes" id="UP000316603">
    <property type="component" value="Unassembled WGS sequence"/>
</dbReference>
<gene>
    <name evidence="7" type="ORF">FHX78_111382</name>
</gene>
<dbReference type="GO" id="GO:0016874">
    <property type="term" value="F:ligase activity"/>
    <property type="evidence" value="ECO:0007669"/>
    <property type="project" value="UniProtKB-KW"/>
</dbReference>
<dbReference type="GO" id="GO:0005524">
    <property type="term" value="F:ATP binding"/>
    <property type="evidence" value="ECO:0007669"/>
    <property type="project" value="UniProtKB-UniRule"/>
</dbReference>
<keyword evidence="8" id="KW-1185">Reference proteome</keyword>
<keyword evidence="2 4" id="KW-0547">Nucleotide-binding</keyword>
<feature type="domain" description="ATP-grasp" evidence="6">
    <location>
        <begin position="162"/>
        <end position="351"/>
    </location>
</feature>